<keyword evidence="4" id="KW-0472">Membrane</keyword>
<comment type="caution">
    <text evidence="6">The sequence shown here is derived from an EMBL/GenBank/DDBJ whole genome shotgun (WGS) entry which is preliminary data.</text>
</comment>
<protein>
    <recommendedName>
        <fullName evidence="5">Ammonium transporter AmtB-like domain-containing protein</fullName>
    </recommendedName>
</protein>
<dbReference type="GO" id="GO:0016020">
    <property type="term" value="C:membrane"/>
    <property type="evidence" value="ECO:0007669"/>
    <property type="project" value="UniProtKB-SubCell"/>
</dbReference>
<dbReference type="SUPFAM" id="SSF111352">
    <property type="entry name" value="Ammonium transporter"/>
    <property type="match status" value="1"/>
</dbReference>
<dbReference type="Pfam" id="PF00909">
    <property type="entry name" value="Ammonium_transp"/>
    <property type="match status" value="1"/>
</dbReference>
<name>A0A814KNN4_ADIRI</name>
<dbReference type="GO" id="GO:0008519">
    <property type="term" value="F:ammonium channel activity"/>
    <property type="evidence" value="ECO:0007669"/>
    <property type="project" value="InterPro"/>
</dbReference>
<organism evidence="6 7">
    <name type="scientific">Adineta ricciae</name>
    <name type="common">Rotifer</name>
    <dbReference type="NCBI Taxonomy" id="249248"/>
    <lineage>
        <taxon>Eukaryota</taxon>
        <taxon>Metazoa</taxon>
        <taxon>Spiralia</taxon>
        <taxon>Gnathifera</taxon>
        <taxon>Rotifera</taxon>
        <taxon>Eurotatoria</taxon>
        <taxon>Bdelloidea</taxon>
        <taxon>Adinetida</taxon>
        <taxon>Adinetidae</taxon>
        <taxon>Adineta</taxon>
    </lineage>
</organism>
<evidence type="ECO:0000313" key="6">
    <source>
        <dbReference type="EMBL" id="CAF1054491.1"/>
    </source>
</evidence>
<keyword evidence="3" id="KW-1133">Transmembrane helix</keyword>
<dbReference type="AlphaFoldDB" id="A0A814KNN4"/>
<keyword evidence="2" id="KW-0812">Transmembrane</keyword>
<evidence type="ECO:0000313" key="7">
    <source>
        <dbReference type="Proteomes" id="UP000663852"/>
    </source>
</evidence>
<reference evidence="6" key="1">
    <citation type="submission" date="2021-02" db="EMBL/GenBank/DDBJ databases">
        <authorList>
            <person name="Nowell W R."/>
        </authorList>
    </citation>
    <scope>NUCLEOTIDE SEQUENCE</scope>
</reference>
<evidence type="ECO:0000256" key="3">
    <source>
        <dbReference type="ARBA" id="ARBA00022989"/>
    </source>
</evidence>
<dbReference type="EMBL" id="CAJNOJ010000079">
    <property type="protein sequence ID" value="CAF1054491.1"/>
    <property type="molecule type" value="Genomic_DNA"/>
</dbReference>
<dbReference type="InterPro" id="IPR029020">
    <property type="entry name" value="Ammonium/urea_transptr"/>
</dbReference>
<evidence type="ECO:0000256" key="4">
    <source>
        <dbReference type="ARBA" id="ARBA00023136"/>
    </source>
</evidence>
<accession>A0A814KNN4</accession>
<dbReference type="OrthoDB" id="534912at2759"/>
<proteinExistence type="predicted"/>
<dbReference type="InterPro" id="IPR024041">
    <property type="entry name" value="NH4_transpt_AmtB-like_dom"/>
</dbReference>
<gene>
    <name evidence="6" type="ORF">EDS130_LOCUS17602</name>
</gene>
<evidence type="ECO:0000256" key="2">
    <source>
        <dbReference type="ARBA" id="ARBA00022692"/>
    </source>
</evidence>
<dbReference type="Gene3D" id="1.10.3430.10">
    <property type="entry name" value="Ammonium transporter AmtB like domains"/>
    <property type="match status" value="1"/>
</dbReference>
<dbReference type="Proteomes" id="UP000663852">
    <property type="component" value="Unassembled WGS sequence"/>
</dbReference>
<feature type="domain" description="Ammonium transporter AmtB-like" evidence="5">
    <location>
        <begin position="195"/>
        <end position="251"/>
    </location>
</feature>
<sequence>MALLHGLSHNASSHMFLRWTRRQQELSQSTLPLYRLHGHYSYTVLFLQLFIRLRIRQPLLWLVRLNSATNADIRSTCERPDHQQIYHIQPVEPSLTRKYPSCKRIIVTGCPQQYEDHVWDEFHSTDHCTADESRCNDSQQWYGLYNKGREENSIFVSIPAVCSATVVSLVSIRSSAGYVIITDAVVSIIFYSFLCHGLGGYVGTILARVFSRSEVNSGVRNEATYGNPVQVEYQPIGIIVTVTFSGICTAHINQYSYQSSESSLQSRKCRTRNYRYSTCAKSSANEINY</sequence>
<comment type="subcellular location">
    <subcellularLocation>
        <location evidence="1">Membrane</location>
        <topology evidence="1">Multi-pass membrane protein</topology>
    </subcellularLocation>
</comment>
<evidence type="ECO:0000256" key="1">
    <source>
        <dbReference type="ARBA" id="ARBA00004141"/>
    </source>
</evidence>
<evidence type="ECO:0000259" key="5">
    <source>
        <dbReference type="Pfam" id="PF00909"/>
    </source>
</evidence>